<dbReference type="GO" id="GO:0006351">
    <property type="term" value="P:DNA-templated transcription"/>
    <property type="evidence" value="ECO:0007669"/>
    <property type="project" value="InterPro"/>
</dbReference>
<accession>A0A1E3BEF6</accession>
<feature type="region of interest" description="Disordered" evidence="6">
    <location>
        <begin position="59"/>
        <end position="79"/>
    </location>
</feature>
<gene>
    <name evidence="8" type="ORF">SI65_05971</name>
</gene>
<dbReference type="CDD" id="cd12148">
    <property type="entry name" value="fungal_TF_MHR"/>
    <property type="match status" value="1"/>
</dbReference>
<dbReference type="OrthoDB" id="4132249at2759"/>
<evidence type="ECO:0000256" key="6">
    <source>
        <dbReference type="SAM" id="MobiDB-lite"/>
    </source>
</evidence>
<dbReference type="GO" id="GO:0000981">
    <property type="term" value="F:DNA-binding transcription factor activity, RNA polymerase II-specific"/>
    <property type="evidence" value="ECO:0007669"/>
    <property type="project" value="InterPro"/>
</dbReference>
<evidence type="ECO:0000313" key="9">
    <source>
        <dbReference type="Proteomes" id="UP000094569"/>
    </source>
</evidence>
<dbReference type="STRING" id="573508.A0A1E3BEF6"/>
<dbReference type="AlphaFoldDB" id="A0A1E3BEF6"/>
<keyword evidence="3" id="KW-0238">DNA-binding</keyword>
<dbReference type="PANTHER" id="PTHR31668">
    <property type="entry name" value="GLUCOSE TRANSPORT TRANSCRIPTION REGULATOR RGT1-RELATED-RELATED"/>
    <property type="match status" value="1"/>
</dbReference>
<keyword evidence="4" id="KW-0804">Transcription</keyword>
<evidence type="ECO:0000313" key="8">
    <source>
        <dbReference type="EMBL" id="ODM19353.1"/>
    </source>
</evidence>
<dbReference type="InterPro" id="IPR007219">
    <property type="entry name" value="XnlR_reg_dom"/>
</dbReference>
<proteinExistence type="predicted"/>
<dbReference type="InterPro" id="IPR001138">
    <property type="entry name" value="Zn2Cys6_DnaBD"/>
</dbReference>
<keyword evidence="2" id="KW-0805">Transcription regulation</keyword>
<feature type="domain" description="Zn(2)-C6 fungal-type" evidence="7">
    <location>
        <begin position="13"/>
        <end position="42"/>
    </location>
</feature>
<dbReference type="CDD" id="cd00067">
    <property type="entry name" value="GAL4"/>
    <property type="match status" value="1"/>
</dbReference>
<dbReference type="PANTHER" id="PTHR31668:SF19">
    <property type="entry name" value="ZN(2)-C6 FUNGAL-TYPE DOMAIN-CONTAINING PROTEIN-RELATED"/>
    <property type="match status" value="1"/>
</dbReference>
<evidence type="ECO:0000256" key="2">
    <source>
        <dbReference type="ARBA" id="ARBA00023015"/>
    </source>
</evidence>
<name>A0A1E3BEF6_ASPCR</name>
<dbReference type="InterPro" id="IPR036864">
    <property type="entry name" value="Zn2-C6_fun-type_DNA-bd_sf"/>
</dbReference>
<dbReference type="PROSITE" id="PS50048">
    <property type="entry name" value="ZN2_CY6_FUNGAL_2"/>
    <property type="match status" value="1"/>
</dbReference>
<evidence type="ECO:0000256" key="3">
    <source>
        <dbReference type="ARBA" id="ARBA00023125"/>
    </source>
</evidence>
<dbReference type="SUPFAM" id="SSF57701">
    <property type="entry name" value="Zn2/Cys6 DNA-binding domain"/>
    <property type="match status" value="1"/>
</dbReference>
<evidence type="ECO:0000256" key="4">
    <source>
        <dbReference type="ARBA" id="ARBA00023163"/>
    </source>
</evidence>
<sequence length="814" mass="90398">MNTAQPKKASKQACDNCRRRKIKCSRDLPCDKCNHLLLNCSYSDVLRRKGPKFRTLYPLAPSHPLSQPPPAPAPEDTRTAHEGYNEYTQQDTPASLSAPSSFFQYQDQFQYQPLQIVPSPPDSSTDSDYSSNARPYARRLTSPILLAHVNVFLKYLFPIMPVVRREELQRNSHHPERVSAQRYAFLAALCAATHIQLNLDGGPASDTTAVDGRGLMSGEELLAEAVRARKECDVVEDMNVESLLTSLFLFASYGNLNKQKQAWFYLCQATSMVFTLGLHRESTYTSLGIEDAEEKRRVFWLLFVTERGYALQQSRPVMLRNSIQKPQVLGSDDPILAYGFINLINLFEKLTVSLYDWLSAGGSDEDQLPTPASSIQSSLCNAPIASLQGVLEIQQVDILITQQWLQAMMWKLSRHGPDSGETDGRAILPFHLPIVVGKAVMSVIGAASQGAVDAHGIGMEQKLFDLGTALTNLTTATTTPGSQPPKPPIPNTDARELLWGILTTLSRIRGSQSYLFPRLLEQSKCILGIDCSITLGNFLPDLAPSPAANAATIESAGTPVWANNKRDSWVVGVGDRGEELEDGSLNVSTPQMPEVAEFSPLNLNTQLNLKAMLGSQYTSEEIESININQLMLSDEKRVVGNEYKQKVQEQFTAPRQAVGGIGYVDEWGYLVEWQKSTDANGTVTFDPDARGEAAYFTAIAVVALASGNYKPDSWEAENATTHISRFLSVLEDKIWGNEDSTGQKHPIRHPDLLEYYGNGQSRNRPLSKDSFGQIMLACYYAFKYPNSSSTVRQQAQSLLRKWISYLARKKWLLH</sequence>
<evidence type="ECO:0000256" key="5">
    <source>
        <dbReference type="ARBA" id="ARBA00023242"/>
    </source>
</evidence>
<comment type="caution">
    <text evidence="8">The sequence shown here is derived from an EMBL/GenBank/DDBJ whole genome shotgun (WGS) entry which is preliminary data.</text>
</comment>
<dbReference type="SMART" id="SM00066">
    <property type="entry name" value="GAL4"/>
    <property type="match status" value="1"/>
</dbReference>
<dbReference type="GO" id="GO:0003677">
    <property type="term" value="F:DNA binding"/>
    <property type="evidence" value="ECO:0007669"/>
    <property type="project" value="UniProtKB-KW"/>
</dbReference>
<organism evidence="8 9">
    <name type="scientific">Aspergillus cristatus</name>
    <name type="common">Chinese Fuzhuan brick tea-fermentation fungus</name>
    <name type="synonym">Eurotium cristatum</name>
    <dbReference type="NCBI Taxonomy" id="573508"/>
    <lineage>
        <taxon>Eukaryota</taxon>
        <taxon>Fungi</taxon>
        <taxon>Dikarya</taxon>
        <taxon>Ascomycota</taxon>
        <taxon>Pezizomycotina</taxon>
        <taxon>Eurotiomycetes</taxon>
        <taxon>Eurotiomycetidae</taxon>
        <taxon>Eurotiales</taxon>
        <taxon>Aspergillaceae</taxon>
        <taxon>Aspergillus</taxon>
        <taxon>Aspergillus subgen. Aspergillus</taxon>
    </lineage>
</organism>
<dbReference type="Pfam" id="PF00172">
    <property type="entry name" value="Zn_clus"/>
    <property type="match status" value="1"/>
</dbReference>
<dbReference type="Pfam" id="PF04082">
    <property type="entry name" value="Fungal_trans"/>
    <property type="match status" value="1"/>
</dbReference>
<reference evidence="8 9" key="1">
    <citation type="journal article" date="2016" name="BMC Genomics">
        <title>Comparative genomic and transcriptomic analyses of the Fuzhuan brick tea-fermentation fungus Aspergillus cristatus.</title>
        <authorList>
            <person name="Ge Y."/>
            <person name="Wang Y."/>
            <person name="Liu Y."/>
            <person name="Tan Y."/>
            <person name="Ren X."/>
            <person name="Zhang X."/>
            <person name="Hyde K.D."/>
            <person name="Liu Y."/>
            <person name="Liu Z."/>
        </authorList>
    </citation>
    <scope>NUCLEOTIDE SEQUENCE [LARGE SCALE GENOMIC DNA]</scope>
    <source>
        <strain evidence="8 9">GZAAS20.1005</strain>
    </source>
</reference>
<keyword evidence="9" id="KW-1185">Reference proteome</keyword>
<dbReference type="Proteomes" id="UP000094569">
    <property type="component" value="Unassembled WGS sequence"/>
</dbReference>
<dbReference type="SMART" id="SM00906">
    <property type="entry name" value="Fungal_trans"/>
    <property type="match status" value="1"/>
</dbReference>
<keyword evidence="1" id="KW-0479">Metal-binding</keyword>
<dbReference type="VEuPathDB" id="FungiDB:SI65_05971"/>
<dbReference type="PROSITE" id="PS00463">
    <property type="entry name" value="ZN2_CY6_FUNGAL_1"/>
    <property type="match status" value="1"/>
</dbReference>
<keyword evidence="5" id="KW-0539">Nucleus</keyword>
<dbReference type="GO" id="GO:0008270">
    <property type="term" value="F:zinc ion binding"/>
    <property type="evidence" value="ECO:0007669"/>
    <property type="project" value="InterPro"/>
</dbReference>
<dbReference type="EMBL" id="JXNT01000005">
    <property type="protein sequence ID" value="ODM19353.1"/>
    <property type="molecule type" value="Genomic_DNA"/>
</dbReference>
<evidence type="ECO:0000256" key="1">
    <source>
        <dbReference type="ARBA" id="ARBA00022723"/>
    </source>
</evidence>
<protein>
    <recommendedName>
        <fullName evidence="7">Zn(2)-C6 fungal-type domain-containing protein</fullName>
    </recommendedName>
</protein>
<evidence type="ECO:0000259" key="7">
    <source>
        <dbReference type="PROSITE" id="PS50048"/>
    </source>
</evidence>
<dbReference type="Gene3D" id="4.10.240.10">
    <property type="entry name" value="Zn(2)-C6 fungal-type DNA-binding domain"/>
    <property type="match status" value="1"/>
</dbReference>
<dbReference type="InterPro" id="IPR050797">
    <property type="entry name" value="Carb_Metab_Trans_Reg"/>
</dbReference>